<dbReference type="CDD" id="cd00086">
    <property type="entry name" value="homeodomain"/>
    <property type="match status" value="1"/>
</dbReference>
<dbReference type="InterPro" id="IPR009057">
    <property type="entry name" value="Homeodomain-like_sf"/>
</dbReference>
<dbReference type="Proteomes" id="UP001497525">
    <property type="component" value="Unassembled WGS sequence"/>
</dbReference>
<evidence type="ECO:0000313" key="4">
    <source>
        <dbReference type="EMBL" id="CAL5138460.1"/>
    </source>
</evidence>
<dbReference type="EMBL" id="CAXLJL010000490">
    <property type="protein sequence ID" value="CAL5138460.1"/>
    <property type="molecule type" value="Genomic_DNA"/>
</dbReference>
<dbReference type="Gene3D" id="1.10.10.60">
    <property type="entry name" value="Homeodomain-like"/>
    <property type="match status" value="1"/>
</dbReference>
<dbReference type="SUPFAM" id="SSF46689">
    <property type="entry name" value="Homeodomain-like"/>
    <property type="match status" value="1"/>
</dbReference>
<dbReference type="GO" id="GO:0005634">
    <property type="term" value="C:nucleus"/>
    <property type="evidence" value="ECO:0007669"/>
    <property type="project" value="UniProtKB-SubCell"/>
</dbReference>
<comment type="caution">
    <text evidence="4">The sequence shown here is derived from an EMBL/GenBank/DDBJ whole genome shotgun (WGS) entry which is preliminary data.</text>
</comment>
<dbReference type="AlphaFoldDB" id="A0AAV2TNW9"/>
<proteinExistence type="predicted"/>
<dbReference type="GO" id="GO:0003677">
    <property type="term" value="F:DNA binding"/>
    <property type="evidence" value="ECO:0007669"/>
    <property type="project" value="UniProtKB-UniRule"/>
</dbReference>
<keyword evidence="1 2" id="KW-0539">Nucleus</keyword>
<protein>
    <recommendedName>
        <fullName evidence="3">Homeobox domain-containing protein</fullName>
    </recommendedName>
</protein>
<dbReference type="PROSITE" id="PS50071">
    <property type="entry name" value="HOMEOBOX_2"/>
    <property type="match status" value="1"/>
</dbReference>
<evidence type="ECO:0000313" key="5">
    <source>
        <dbReference type="Proteomes" id="UP001497525"/>
    </source>
</evidence>
<comment type="subcellular location">
    <subcellularLocation>
        <location evidence="1 2">Nucleus</location>
    </subcellularLocation>
</comment>
<keyword evidence="1 2" id="KW-0238">DNA-binding</keyword>
<organism evidence="4 5">
    <name type="scientific">Calicophoron daubneyi</name>
    <name type="common">Rumen fluke</name>
    <name type="synonym">Paramphistomum daubneyi</name>
    <dbReference type="NCBI Taxonomy" id="300641"/>
    <lineage>
        <taxon>Eukaryota</taxon>
        <taxon>Metazoa</taxon>
        <taxon>Spiralia</taxon>
        <taxon>Lophotrochozoa</taxon>
        <taxon>Platyhelminthes</taxon>
        <taxon>Trematoda</taxon>
        <taxon>Digenea</taxon>
        <taxon>Plagiorchiida</taxon>
        <taxon>Pronocephalata</taxon>
        <taxon>Paramphistomoidea</taxon>
        <taxon>Paramphistomidae</taxon>
        <taxon>Calicophoron</taxon>
    </lineage>
</organism>
<evidence type="ECO:0000256" key="1">
    <source>
        <dbReference type="PROSITE-ProRule" id="PRU00108"/>
    </source>
</evidence>
<keyword evidence="1 2" id="KW-0371">Homeobox</keyword>
<sequence>MNDDYLNYHGGNFSEILDLSCHNSMKKEAIPLPAADPPRVRTHENIVSGSSTFSVAGDQLLPALRDLPTCSDVHFFYPYIPKPEELMSCVIKSGGRSADYLGLSCQYDQLWTCLSSGNVEQSMMNTAPIGSVEEMSPRLSSPHSLSSLPKDGIWPSNQSPYSVTSILESCTPDWMQDQSRGTDLKTETIEQGAKCAWMKNSFPTEPVPVGSDVRSVRSERVWDRLQITPQREHAKPRQYRKARAYFQPKHMKRLEEFFRKSPYLSTRDREMLSKELGLSEDRESEQFE</sequence>
<accession>A0AAV2TNW9</accession>
<evidence type="ECO:0000259" key="3">
    <source>
        <dbReference type="PROSITE" id="PS50071"/>
    </source>
</evidence>
<gene>
    <name evidence="4" type="ORF">CDAUBV1_LOCUS13293</name>
</gene>
<dbReference type="Pfam" id="PF00046">
    <property type="entry name" value="Homeodomain"/>
    <property type="match status" value="1"/>
</dbReference>
<name>A0AAV2TNW9_CALDB</name>
<dbReference type="InterPro" id="IPR001356">
    <property type="entry name" value="HD"/>
</dbReference>
<evidence type="ECO:0000256" key="2">
    <source>
        <dbReference type="RuleBase" id="RU000682"/>
    </source>
</evidence>
<feature type="domain" description="Homeobox" evidence="3">
    <location>
        <begin position="237"/>
        <end position="288"/>
    </location>
</feature>
<reference evidence="4" key="1">
    <citation type="submission" date="2024-06" db="EMBL/GenBank/DDBJ databases">
        <authorList>
            <person name="Liu X."/>
            <person name="Lenzi L."/>
            <person name="Haldenby T S."/>
            <person name="Uol C."/>
        </authorList>
    </citation>
    <scope>NUCLEOTIDE SEQUENCE</scope>
</reference>